<keyword evidence="2" id="KW-0472">Membrane</keyword>
<accession>A0A3A3Z8G0</accession>
<dbReference type="OrthoDB" id="5165646at2"/>
<dbReference type="InterPro" id="IPR029787">
    <property type="entry name" value="Nucleotide_cyclase"/>
</dbReference>
<dbReference type="Gene3D" id="3.20.20.450">
    <property type="entry name" value="EAL domain"/>
    <property type="match status" value="1"/>
</dbReference>
<dbReference type="SUPFAM" id="SSF141868">
    <property type="entry name" value="EAL domain-like"/>
    <property type="match status" value="1"/>
</dbReference>
<feature type="transmembrane region" description="Helical" evidence="2">
    <location>
        <begin position="43"/>
        <end position="62"/>
    </location>
</feature>
<dbReference type="GO" id="GO:0071111">
    <property type="term" value="F:cyclic-guanylate-specific phosphodiesterase activity"/>
    <property type="evidence" value="ECO:0007669"/>
    <property type="project" value="InterPro"/>
</dbReference>
<feature type="domain" description="GGDEF" evidence="4">
    <location>
        <begin position="436"/>
        <end position="573"/>
    </location>
</feature>
<dbReference type="RefSeq" id="WP_119949844.1">
    <property type="nucleotide sequence ID" value="NZ_QZEZ01000002.1"/>
</dbReference>
<evidence type="ECO:0000259" key="4">
    <source>
        <dbReference type="PROSITE" id="PS50887"/>
    </source>
</evidence>
<feature type="transmembrane region" description="Helical" evidence="2">
    <location>
        <begin position="212"/>
        <end position="230"/>
    </location>
</feature>
<feature type="region of interest" description="Disordered" evidence="1">
    <location>
        <begin position="290"/>
        <end position="312"/>
    </location>
</feature>
<evidence type="ECO:0000313" key="6">
    <source>
        <dbReference type="Proteomes" id="UP000265614"/>
    </source>
</evidence>
<evidence type="ECO:0000256" key="2">
    <source>
        <dbReference type="SAM" id="Phobius"/>
    </source>
</evidence>
<name>A0A3A3Z8G0_9ACTN</name>
<evidence type="ECO:0000259" key="3">
    <source>
        <dbReference type="PROSITE" id="PS50883"/>
    </source>
</evidence>
<evidence type="ECO:0000313" key="5">
    <source>
        <dbReference type="EMBL" id="RJK97127.1"/>
    </source>
</evidence>
<comment type="caution">
    <text evidence="5">The sequence shown here is derived from an EMBL/GenBank/DDBJ whole genome shotgun (WGS) entry which is preliminary data.</text>
</comment>
<dbReference type="PANTHER" id="PTHR33121:SF70">
    <property type="entry name" value="SIGNALING PROTEIN YKOW"/>
    <property type="match status" value="1"/>
</dbReference>
<evidence type="ECO:0000256" key="1">
    <source>
        <dbReference type="SAM" id="MobiDB-lite"/>
    </source>
</evidence>
<feature type="transmembrane region" description="Helical" evidence="2">
    <location>
        <begin position="113"/>
        <end position="134"/>
    </location>
</feature>
<dbReference type="SMART" id="SM00065">
    <property type="entry name" value="GAF"/>
    <property type="match status" value="1"/>
</dbReference>
<dbReference type="EMBL" id="QZEZ01000002">
    <property type="protein sequence ID" value="RJK97127.1"/>
    <property type="molecule type" value="Genomic_DNA"/>
</dbReference>
<feature type="transmembrane region" description="Helical" evidence="2">
    <location>
        <begin position="16"/>
        <end position="36"/>
    </location>
</feature>
<keyword evidence="2" id="KW-1133">Transmembrane helix</keyword>
<dbReference type="PROSITE" id="PS50883">
    <property type="entry name" value="EAL"/>
    <property type="match status" value="1"/>
</dbReference>
<feature type="domain" description="EAL" evidence="3">
    <location>
        <begin position="582"/>
        <end position="834"/>
    </location>
</feature>
<dbReference type="InterPro" id="IPR043128">
    <property type="entry name" value="Rev_trsase/Diguanyl_cyclase"/>
</dbReference>
<dbReference type="SMART" id="SM00267">
    <property type="entry name" value="GGDEF"/>
    <property type="match status" value="1"/>
</dbReference>
<gene>
    <name evidence="5" type="ORF">D5H78_07925</name>
</gene>
<organism evidence="5 6">
    <name type="scientific">Vallicoccus soli</name>
    <dbReference type="NCBI Taxonomy" id="2339232"/>
    <lineage>
        <taxon>Bacteria</taxon>
        <taxon>Bacillati</taxon>
        <taxon>Actinomycetota</taxon>
        <taxon>Actinomycetes</taxon>
        <taxon>Motilibacterales</taxon>
        <taxon>Vallicoccaceae</taxon>
        <taxon>Vallicoccus</taxon>
    </lineage>
</organism>
<dbReference type="InterPro" id="IPR003018">
    <property type="entry name" value="GAF"/>
</dbReference>
<dbReference type="SUPFAM" id="SSF55073">
    <property type="entry name" value="Nucleotide cyclase"/>
    <property type="match status" value="1"/>
</dbReference>
<feature type="transmembrane region" description="Helical" evidence="2">
    <location>
        <begin position="183"/>
        <end position="206"/>
    </location>
</feature>
<dbReference type="PANTHER" id="PTHR33121">
    <property type="entry name" value="CYCLIC DI-GMP PHOSPHODIESTERASE PDEF"/>
    <property type="match status" value="1"/>
</dbReference>
<dbReference type="InterPro" id="IPR035919">
    <property type="entry name" value="EAL_sf"/>
</dbReference>
<dbReference type="CDD" id="cd01948">
    <property type="entry name" value="EAL"/>
    <property type="match status" value="1"/>
</dbReference>
<dbReference type="PROSITE" id="PS50887">
    <property type="entry name" value="GGDEF"/>
    <property type="match status" value="1"/>
</dbReference>
<dbReference type="SUPFAM" id="SSF55781">
    <property type="entry name" value="GAF domain-like"/>
    <property type="match status" value="1"/>
</dbReference>
<dbReference type="AlphaFoldDB" id="A0A3A3Z8G0"/>
<dbReference type="InterPro" id="IPR000160">
    <property type="entry name" value="GGDEF_dom"/>
</dbReference>
<dbReference type="Pfam" id="PF00563">
    <property type="entry name" value="EAL"/>
    <property type="match status" value="1"/>
</dbReference>
<dbReference type="Gene3D" id="3.30.70.270">
    <property type="match status" value="1"/>
</dbReference>
<dbReference type="CDD" id="cd01949">
    <property type="entry name" value="GGDEF"/>
    <property type="match status" value="1"/>
</dbReference>
<dbReference type="InterPro" id="IPR050706">
    <property type="entry name" value="Cyclic-di-GMP_PDE-like"/>
</dbReference>
<dbReference type="Pfam" id="PF13185">
    <property type="entry name" value="GAF_2"/>
    <property type="match status" value="1"/>
</dbReference>
<dbReference type="NCBIfam" id="TIGR00254">
    <property type="entry name" value="GGDEF"/>
    <property type="match status" value="1"/>
</dbReference>
<dbReference type="InterPro" id="IPR001633">
    <property type="entry name" value="EAL_dom"/>
</dbReference>
<dbReference type="Gene3D" id="3.30.450.40">
    <property type="match status" value="1"/>
</dbReference>
<feature type="transmembrane region" description="Helical" evidence="2">
    <location>
        <begin position="146"/>
        <end position="171"/>
    </location>
</feature>
<protein>
    <submittedName>
        <fullName evidence="5">Bifunctional diguanylate cyclase/phosphodiesterase</fullName>
    </submittedName>
</protein>
<proteinExistence type="predicted"/>
<reference evidence="5 6" key="1">
    <citation type="submission" date="2018-09" db="EMBL/GenBank/DDBJ databases">
        <title>YIM 75000 draft genome.</title>
        <authorList>
            <person name="Tang S."/>
            <person name="Feng Y."/>
        </authorList>
    </citation>
    <scope>NUCLEOTIDE SEQUENCE [LARGE SCALE GENOMIC DNA]</scope>
    <source>
        <strain evidence="5 6">YIM 75000</strain>
    </source>
</reference>
<sequence length="850" mass="88131">MGKIVERCRRLRVEPVHALVALQAALAGGVLLLTPGAGNASALWWWALLPLFAAAEVLVVHVPTERSSHAHTLREVPAVLGLVFLAHHDYVLAHVLGSTLALLLWARQRGTKLAFNATMFALEASVGSALYPLLLGGAEASDPRGWTAALAAVLVTDLLAAAAVTAAISASEGRYDGQLLREALRGGLVAAMINTCLALLVVVLVLESPGALPLLGAVLLLLVAGYRAYVRLGSGYGRLQLLYRFVGAAQRPGEGGATAAALAEDARELLRADRAELVLLPGAGGPGARTAAVRDGGVSTRDWDGSPAPDDAWWRPALDGEPVLLRHAGRPRGTGDGPAAAPRDGIAVPLRAEGVRGALVVAERLFEEETFSQQDLRLLETLGAHAAVALDRARLVDRLRAVAAQREHEALHDALTGLPNRRWLTAQLDALLRAGDAGALVLLGLDDFRDVNDTLGHSAGDALLRSVADRLRTAAPGAVARLGGDEFAVLLPGVAVDAAVDVAAALAHGVGRAADVQGLAVTVQASAGVAGLGAGRGPGPAGGPATAEALLSAADVALCRAKERRSAVEAYRPEDGEATRRRMVLARDLPRALEDGIEVWFQPQARAADGAVTGAEALLRWEHPRYGAVPPPEVVAVAERTGLLRRLTDRVLAAALAARADWARAGHELDVSVNVTAADVADEGLVAAVAAALAGTATPPARLTVEITESGAMEDPERCLAVLDRLAGLGVRLSVDDFGTGHSSLAYLDRLPVHEVKVDRSFVARLDAAGSDATVVRTTVALAHQLGLQVVAEGVEVPAQWRAVADLGCELVQGYGLARPLPPEAVLAWLDAHRAGAGPGLRGQPAASRG</sequence>
<dbReference type="Proteomes" id="UP000265614">
    <property type="component" value="Unassembled WGS sequence"/>
</dbReference>
<dbReference type="InterPro" id="IPR029016">
    <property type="entry name" value="GAF-like_dom_sf"/>
</dbReference>
<keyword evidence="2" id="KW-0812">Transmembrane</keyword>
<dbReference type="Pfam" id="PF00990">
    <property type="entry name" value="GGDEF"/>
    <property type="match status" value="1"/>
</dbReference>
<dbReference type="SMART" id="SM00052">
    <property type="entry name" value="EAL"/>
    <property type="match status" value="1"/>
</dbReference>
<keyword evidence="6" id="KW-1185">Reference proteome</keyword>
<feature type="transmembrane region" description="Helical" evidence="2">
    <location>
        <begin position="82"/>
        <end position="106"/>
    </location>
</feature>